<dbReference type="Gene3D" id="3.30.70.1620">
    <property type="match status" value="1"/>
</dbReference>
<dbReference type="SMART" id="SM00968">
    <property type="entry name" value="SMC_hinge"/>
    <property type="match status" value="1"/>
</dbReference>
<dbReference type="Gene3D" id="3.40.50.300">
    <property type="entry name" value="P-loop containing nucleotide triphosphate hydrolases"/>
    <property type="match status" value="2"/>
</dbReference>
<feature type="compositionally biased region" description="Basic and acidic residues" evidence="8">
    <location>
        <begin position="911"/>
        <end position="921"/>
    </location>
</feature>
<reference evidence="10" key="1">
    <citation type="submission" date="2018-05" db="EMBL/GenBank/DDBJ databases">
        <authorList>
            <person name="Lanie J.A."/>
            <person name="Ng W.-L."/>
            <person name="Kazmierczak K.M."/>
            <person name="Andrzejewski T.M."/>
            <person name="Davidsen T.M."/>
            <person name="Wayne K.J."/>
            <person name="Tettelin H."/>
            <person name="Glass J.I."/>
            <person name="Rusch D."/>
            <person name="Podicherti R."/>
            <person name="Tsui H.-C.T."/>
            <person name="Winkler M.E."/>
        </authorList>
    </citation>
    <scope>NUCLEOTIDE SEQUENCE</scope>
</reference>
<name>A0A381RWU9_9ZZZZ</name>
<evidence type="ECO:0000256" key="2">
    <source>
        <dbReference type="ARBA" id="ARBA00022490"/>
    </source>
</evidence>
<evidence type="ECO:0000256" key="3">
    <source>
        <dbReference type="ARBA" id="ARBA00022741"/>
    </source>
</evidence>
<dbReference type="SUPFAM" id="SSF57997">
    <property type="entry name" value="Tropomyosin"/>
    <property type="match status" value="1"/>
</dbReference>
<evidence type="ECO:0000256" key="5">
    <source>
        <dbReference type="ARBA" id="ARBA00023054"/>
    </source>
</evidence>
<feature type="coiled-coil region" evidence="7">
    <location>
        <begin position="693"/>
        <end position="755"/>
    </location>
</feature>
<organism evidence="10">
    <name type="scientific">marine metagenome</name>
    <dbReference type="NCBI Taxonomy" id="408172"/>
    <lineage>
        <taxon>unclassified sequences</taxon>
        <taxon>metagenomes</taxon>
        <taxon>ecological metagenomes</taxon>
    </lineage>
</organism>
<dbReference type="InterPro" id="IPR036277">
    <property type="entry name" value="SMC_hinge_sf"/>
</dbReference>
<feature type="region of interest" description="Disordered" evidence="8">
    <location>
        <begin position="1212"/>
        <end position="1253"/>
    </location>
</feature>
<protein>
    <recommendedName>
        <fullName evidence="9">SMC hinge domain-containing protein</fullName>
    </recommendedName>
</protein>
<evidence type="ECO:0000256" key="8">
    <source>
        <dbReference type="SAM" id="MobiDB-lite"/>
    </source>
</evidence>
<evidence type="ECO:0000256" key="6">
    <source>
        <dbReference type="ARBA" id="ARBA00023125"/>
    </source>
</evidence>
<dbReference type="PANTHER" id="PTHR43977">
    <property type="entry name" value="STRUCTURAL MAINTENANCE OF CHROMOSOMES PROTEIN 3"/>
    <property type="match status" value="1"/>
</dbReference>
<dbReference type="GO" id="GO:0007062">
    <property type="term" value="P:sister chromatid cohesion"/>
    <property type="evidence" value="ECO:0007669"/>
    <property type="project" value="InterPro"/>
</dbReference>
<proteinExistence type="inferred from homology"/>
<gene>
    <name evidence="10" type="ORF">METZ01_LOCUS48342</name>
</gene>
<dbReference type="SUPFAM" id="SSF75553">
    <property type="entry name" value="Smc hinge domain"/>
    <property type="match status" value="1"/>
</dbReference>
<dbReference type="Gene3D" id="1.20.1060.20">
    <property type="match status" value="1"/>
</dbReference>
<dbReference type="HAMAP" id="MF_01894">
    <property type="entry name" value="Smc_prok"/>
    <property type="match status" value="1"/>
</dbReference>
<evidence type="ECO:0000259" key="9">
    <source>
        <dbReference type="SMART" id="SM00968"/>
    </source>
</evidence>
<sequence length="1253" mass="138737">MAKLALIRRDVYLKNLTALGFKSFADKTSLDFQPGVTAIVGPNGCGKSNVSDAIRWVLGEQSAKALRGSGMVDVIFNGTDQRKALGMAEVSMTMGGIDTDQLKAAGVDLPYNEVTVTRRLFRDGGSDYFINKVSCRLKDIQQLFMGTGMGRASYGIMAQGNITQLISSKPEDRRLVFEEAAGITRFKTQKKEALRKLDYTEQNLLRVSDTIREVKRQIGSLQRQAGKARRYKEFMGELQNLESQFARHQLGEIQETIRQCEQAISEFKGRSDDFTGTIESEEALINQARQQRGAIEKQVNEAQEKGANLQAELQRLESRIQFSHERIQELDEHVAKAHDDIAQAEQRRSDAEQELAGMQAKLGNADNAVGDMRRAVDEKQAACNAIEQELGQREETLRQAQSESYSVAQELTRVRNEINSIDLQKRGNTVRLEKLSSEKTQLEEEEAKLRERLGQFSSDVEDRKSTAQSHRGTVEERQQRLADLQERLVNLTAELDGLLRVQAEKRSRLNVLKQLQASNEGVSAGAQAAIRESEAALGLLADQIRVPGEHVAAVEAALGRHLQLVITRQATDAKSILASLSEGKKGRADIVALDLVSGAAPPSIDAAKLGEFGGVAALGQLGCDDAVQPLLDRLLGRLVIVPDLDAAMRGREQHCDLDFVTSAGELLSRHGVFSGGRGNGNASASLLARKNEIAELEKELEGVGGNVNKQSREKGDMQAEQTLLQAGLQQEQTELRQQEVSIASSEGELKALENSQRVLAQKIEGVTFELESLAGQESEGSGKRDQLAAELVSLEEREVTNNTLLGEVTGVVEGLRGRRDVANVELTEAKVGLASEEQLLASFLRQLEPLNVRIEELKQLVAQRRSDIETGGNKKKQTEKDIADSTQRIAAVRSEREQSSGKIAGLLSQKTEADQKVEEREEALRSIREELSSSQERRSKLEVELAQNNMMAENLCERIQEKYQIVLQEVEAECLKVTEDDSGGLKVEVAVDGETDWERVGEKVAELQDRLDRMGPVNLVAIEEYKETEERYTFLTSQHDDLVKAKEQLLEVIDQINAETTEMFRATFEKIRANFRELFTEVFEGGKADLVLVDEEDVLNSGIEIVARPPGKKLQSITLLSGGEQTMTAVSLLFSIYQVSPSPFCVLDELDAPLDESNINRFIRVLKRFIDQSQFLIITHNKRTISMADTLYGVTMQEHGVSKIVSVKFQETERNEDAARVRETKPAASRGREAKPEAAVESGDDSDVISMGK</sequence>
<dbReference type="FunFam" id="3.40.50.300:FF:000901">
    <property type="entry name" value="Chromosome partition protein Smc"/>
    <property type="match status" value="1"/>
</dbReference>
<dbReference type="PIRSF" id="PIRSF005719">
    <property type="entry name" value="SMC"/>
    <property type="match status" value="1"/>
</dbReference>
<feature type="region of interest" description="Disordered" evidence="8">
    <location>
        <begin position="452"/>
        <end position="476"/>
    </location>
</feature>
<keyword evidence="5 7" id="KW-0175">Coiled coil</keyword>
<dbReference type="InterPro" id="IPR024704">
    <property type="entry name" value="SMC"/>
</dbReference>
<dbReference type="GO" id="GO:0005524">
    <property type="term" value="F:ATP binding"/>
    <property type="evidence" value="ECO:0007669"/>
    <property type="project" value="UniProtKB-KW"/>
</dbReference>
<dbReference type="Gene3D" id="1.10.287.1490">
    <property type="match status" value="1"/>
</dbReference>
<dbReference type="SUPFAM" id="SSF52540">
    <property type="entry name" value="P-loop containing nucleoside triphosphate hydrolases"/>
    <property type="match status" value="1"/>
</dbReference>
<feature type="domain" description="SMC hinge" evidence="9">
    <location>
        <begin position="534"/>
        <end position="651"/>
    </location>
</feature>
<evidence type="ECO:0000256" key="7">
    <source>
        <dbReference type="SAM" id="Coils"/>
    </source>
</evidence>
<dbReference type="Pfam" id="PF06470">
    <property type="entry name" value="SMC_hinge"/>
    <property type="match status" value="1"/>
</dbReference>
<feature type="region of interest" description="Disordered" evidence="8">
    <location>
        <begin position="891"/>
        <end position="921"/>
    </location>
</feature>
<dbReference type="GO" id="GO:0003677">
    <property type="term" value="F:DNA binding"/>
    <property type="evidence" value="ECO:0007669"/>
    <property type="project" value="UniProtKB-KW"/>
</dbReference>
<dbReference type="InterPro" id="IPR010935">
    <property type="entry name" value="SMC_hinge"/>
</dbReference>
<dbReference type="Pfam" id="PF02463">
    <property type="entry name" value="SMC_N"/>
    <property type="match status" value="1"/>
</dbReference>
<accession>A0A381RWU9</accession>
<dbReference type="AlphaFoldDB" id="A0A381RWU9"/>
<dbReference type="NCBIfam" id="TIGR02168">
    <property type="entry name" value="SMC_prok_B"/>
    <property type="match status" value="1"/>
</dbReference>
<feature type="compositionally biased region" description="Basic and acidic residues" evidence="8">
    <location>
        <begin position="1212"/>
        <end position="1238"/>
    </location>
</feature>
<dbReference type="InterPro" id="IPR011890">
    <property type="entry name" value="SMC_prok"/>
</dbReference>
<dbReference type="EMBL" id="UINC01002329">
    <property type="protein sequence ID" value="SUZ95488.1"/>
    <property type="molecule type" value="Genomic_DNA"/>
</dbReference>
<dbReference type="InterPro" id="IPR027417">
    <property type="entry name" value="P-loop_NTPase"/>
</dbReference>
<dbReference type="GO" id="GO:0005737">
    <property type="term" value="C:cytoplasm"/>
    <property type="evidence" value="ECO:0007669"/>
    <property type="project" value="UniProtKB-SubCell"/>
</dbReference>
<evidence type="ECO:0000313" key="10">
    <source>
        <dbReference type="EMBL" id="SUZ95488.1"/>
    </source>
</evidence>
<keyword evidence="6" id="KW-0238">DNA-binding</keyword>
<evidence type="ECO:0000256" key="4">
    <source>
        <dbReference type="ARBA" id="ARBA00022840"/>
    </source>
</evidence>
<dbReference type="GO" id="GO:0016887">
    <property type="term" value="F:ATP hydrolysis activity"/>
    <property type="evidence" value="ECO:0007669"/>
    <property type="project" value="InterPro"/>
</dbReference>
<evidence type="ECO:0000256" key="1">
    <source>
        <dbReference type="ARBA" id="ARBA00004496"/>
    </source>
</evidence>
<dbReference type="InterPro" id="IPR003395">
    <property type="entry name" value="RecF/RecN/SMC_N"/>
</dbReference>
<keyword evidence="4" id="KW-0067">ATP-binding</keyword>
<comment type="subcellular location">
    <subcellularLocation>
        <location evidence="1">Cytoplasm</location>
    </subcellularLocation>
</comment>
<keyword evidence="3" id="KW-0547">Nucleotide-binding</keyword>
<dbReference type="GO" id="GO:0005694">
    <property type="term" value="C:chromosome"/>
    <property type="evidence" value="ECO:0007669"/>
    <property type="project" value="InterPro"/>
</dbReference>
<keyword evidence="2" id="KW-0963">Cytoplasm</keyword>
<dbReference type="GO" id="GO:0030261">
    <property type="term" value="P:chromosome condensation"/>
    <property type="evidence" value="ECO:0007669"/>
    <property type="project" value="InterPro"/>
</dbReference>
<dbReference type="CDD" id="cd03278">
    <property type="entry name" value="ABC_SMC_barmotin"/>
    <property type="match status" value="1"/>
</dbReference>